<dbReference type="EC" id="2.7.13.3" evidence="2"/>
<keyword evidence="3" id="KW-0597">Phosphoprotein</keyword>
<keyword evidence="11" id="KW-1185">Reference proteome</keyword>
<dbReference type="Pfam" id="PF02518">
    <property type="entry name" value="HATPase_c"/>
    <property type="match status" value="1"/>
</dbReference>
<evidence type="ECO:0000256" key="3">
    <source>
        <dbReference type="ARBA" id="ARBA00022553"/>
    </source>
</evidence>
<dbReference type="Gene3D" id="1.10.287.130">
    <property type="match status" value="1"/>
</dbReference>
<dbReference type="SMART" id="SM00388">
    <property type="entry name" value="HisKA"/>
    <property type="match status" value="1"/>
</dbReference>
<feature type="domain" description="Histidine kinase" evidence="9">
    <location>
        <begin position="274"/>
        <end position="492"/>
    </location>
</feature>
<dbReference type="PROSITE" id="PS50109">
    <property type="entry name" value="HIS_KIN"/>
    <property type="match status" value="1"/>
</dbReference>
<dbReference type="Pfam" id="PF00512">
    <property type="entry name" value="HisKA"/>
    <property type="match status" value="1"/>
</dbReference>
<reference evidence="10 11" key="1">
    <citation type="submission" date="2015-03" db="EMBL/GenBank/DDBJ databases">
        <title>Genome sequence of Variovorax paradoxus TBEA6.</title>
        <authorList>
            <person name="Poehlein A."/>
            <person name="Schuldes J."/>
            <person name="Wuebbeler J.H."/>
            <person name="Hiessl S."/>
            <person name="Steinbuechel A."/>
            <person name="Daniel R."/>
        </authorList>
    </citation>
    <scope>NUCLEOTIDE SEQUENCE [LARGE SCALE GENOMIC DNA]</scope>
    <source>
        <strain evidence="10 11">TBEA6</strain>
    </source>
</reference>
<evidence type="ECO:0000256" key="4">
    <source>
        <dbReference type="ARBA" id="ARBA00022679"/>
    </source>
</evidence>
<proteinExistence type="predicted"/>
<dbReference type="GO" id="GO:0000155">
    <property type="term" value="F:phosphorelay sensor kinase activity"/>
    <property type="evidence" value="ECO:0007669"/>
    <property type="project" value="InterPro"/>
</dbReference>
<evidence type="ECO:0000313" key="10">
    <source>
        <dbReference type="EMBL" id="KLN55278.1"/>
    </source>
</evidence>
<evidence type="ECO:0000256" key="2">
    <source>
        <dbReference type="ARBA" id="ARBA00012438"/>
    </source>
</evidence>
<dbReference type="EMBL" id="JZWI01000018">
    <property type="protein sequence ID" value="KLN55278.1"/>
    <property type="molecule type" value="Genomic_DNA"/>
</dbReference>
<evidence type="ECO:0000256" key="6">
    <source>
        <dbReference type="ARBA" id="ARBA00022777"/>
    </source>
</evidence>
<name>A0A0H2LYK6_VARPD</name>
<evidence type="ECO:0000313" key="11">
    <source>
        <dbReference type="Proteomes" id="UP000035170"/>
    </source>
</evidence>
<dbReference type="AlphaFoldDB" id="A0A0H2LYK6"/>
<comment type="catalytic activity">
    <reaction evidence="1">
        <text>ATP + protein L-histidine = ADP + protein N-phospho-L-histidine.</text>
        <dbReference type="EC" id="2.7.13.3"/>
    </reaction>
</comment>
<dbReference type="InterPro" id="IPR005467">
    <property type="entry name" value="His_kinase_dom"/>
</dbReference>
<dbReference type="PRINTS" id="PR00344">
    <property type="entry name" value="BCTRLSENSOR"/>
</dbReference>
<evidence type="ECO:0000256" key="8">
    <source>
        <dbReference type="ARBA" id="ARBA00023012"/>
    </source>
</evidence>
<keyword evidence="7" id="KW-0067">ATP-binding</keyword>
<dbReference type="SMART" id="SM00387">
    <property type="entry name" value="HATPase_c"/>
    <property type="match status" value="1"/>
</dbReference>
<dbReference type="SUPFAM" id="SSF55874">
    <property type="entry name" value="ATPase domain of HSP90 chaperone/DNA topoisomerase II/histidine kinase"/>
    <property type="match status" value="1"/>
</dbReference>
<dbReference type="Proteomes" id="UP000035170">
    <property type="component" value="Unassembled WGS sequence"/>
</dbReference>
<dbReference type="SUPFAM" id="SSF47384">
    <property type="entry name" value="Homodimeric domain of signal transducing histidine kinase"/>
    <property type="match status" value="1"/>
</dbReference>
<organism evidence="10 11">
    <name type="scientific">Variovorax paradoxus</name>
    <dbReference type="NCBI Taxonomy" id="34073"/>
    <lineage>
        <taxon>Bacteria</taxon>
        <taxon>Pseudomonadati</taxon>
        <taxon>Pseudomonadota</taxon>
        <taxon>Betaproteobacteria</taxon>
        <taxon>Burkholderiales</taxon>
        <taxon>Comamonadaceae</taxon>
        <taxon>Variovorax</taxon>
    </lineage>
</organism>
<gene>
    <name evidence="10" type="primary">tmoS</name>
    <name evidence="10" type="ORF">VPARA_36300</name>
</gene>
<protein>
    <recommendedName>
        <fullName evidence="2">histidine kinase</fullName>
        <ecNumber evidence="2">2.7.13.3</ecNumber>
    </recommendedName>
</protein>
<dbReference type="InterPro" id="IPR036097">
    <property type="entry name" value="HisK_dim/P_sf"/>
</dbReference>
<sequence length="499" mass="54139">MKQWLRTQGGWWLAWLVLTAVGTVWLARAELAQLQQDFETDARIAHRLMSQQVVQYDAVLATLALLEPGDGADRPEQRLPSVYPSILRVQRRERDQAWPDEKQAGALAAAEARSRSERRAELAGLDLAQGRYELVMGATPVSYALEIDLAGSVPWRDWPMDPKRSPVRVSLQRGAQQFVLQPGRMAQADAGGWRFGITKALASPSQPFDLVAERHVGWAELPWRSIAGWAVAAALLLAGLWTAQRQRIARRRAEELLRLGQVARLNALGELSAGLAHELNQPLTAMLANAQAARRLLDEDPPDLATARNAMGQAVEQARRAAGVVGRLRRVIERPEAGGDVKPLVLQEVVRSAMHLLAPEFAQRGVAAQFDATAQAPVRVQAEAVALEQIVHNLLMNALQALDLVPASERRLSVSVGRNGQEGVLTVTDNGRGIAPEAMPRLFEPFFSTREGGLGLGLSLSETLASGMGGSLSAANAAPRGARFTLLLPLVAPSTERMG</sequence>
<dbReference type="PANTHER" id="PTHR43065">
    <property type="entry name" value="SENSOR HISTIDINE KINASE"/>
    <property type="match status" value="1"/>
</dbReference>
<dbReference type="InterPro" id="IPR004358">
    <property type="entry name" value="Sig_transdc_His_kin-like_C"/>
</dbReference>
<evidence type="ECO:0000256" key="7">
    <source>
        <dbReference type="ARBA" id="ARBA00022840"/>
    </source>
</evidence>
<dbReference type="RefSeq" id="WP_047785505.1">
    <property type="nucleotide sequence ID" value="NZ_JZWI01000018.1"/>
</dbReference>
<keyword evidence="8" id="KW-0902">Two-component regulatory system</keyword>
<dbReference type="GO" id="GO:0005524">
    <property type="term" value="F:ATP binding"/>
    <property type="evidence" value="ECO:0007669"/>
    <property type="project" value="UniProtKB-KW"/>
</dbReference>
<keyword evidence="4 10" id="KW-0808">Transferase</keyword>
<dbReference type="PANTHER" id="PTHR43065:SF46">
    <property type="entry name" value="C4-DICARBOXYLATE TRANSPORT SENSOR PROTEIN DCTB"/>
    <property type="match status" value="1"/>
</dbReference>
<keyword evidence="6 10" id="KW-0418">Kinase</keyword>
<dbReference type="Gene3D" id="3.30.565.10">
    <property type="entry name" value="Histidine kinase-like ATPase, C-terminal domain"/>
    <property type="match status" value="1"/>
</dbReference>
<comment type="caution">
    <text evidence="10">The sequence shown here is derived from an EMBL/GenBank/DDBJ whole genome shotgun (WGS) entry which is preliminary data.</text>
</comment>
<evidence type="ECO:0000256" key="5">
    <source>
        <dbReference type="ARBA" id="ARBA00022741"/>
    </source>
</evidence>
<accession>A0A0H2LYK6</accession>
<dbReference type="InterPro" id="IPR003594">
    <property type="entry name" value="HATPase_dom"/>
</dbReference>
<dbReference type="InterPro" id="IPR003661">
    <property type="entry name" value="HisK_dim/P_dom"/>
</dbReference>
<evidence type="ECO:0000256" key="1">
    <source>
        <dbReference type="ARBA" id="ARBA00000085"/>
    </source>
</evidence>
<keyword evidence="5" id="KW-0547">Nucleotide-binding</keyword>
<dbReference type="PATRIC" id="fig|34073.19.peg.3718"/>
<evidence type="ECO:0000259" key="9">
    <source>
        <dbReference type="PROSITE" id="PS50109"/>
    </source>
</evidence>
<dbReference type="CDD" id="cd00082">
    <property type="entry name" value="HisKA"/>
    <property type="match status" value="1"/>
</dbReference>
<dbReference type="InterPro" id="IPR036890">
    <property type="entry name" value="HATPase_C_sf"/>
</dbReference>